<dbReference type="GO" id="GO:0004523">
    <property type="term" value="F:RNA-DNA hybrid ribonuclease activity"/>
    <property type="evidence" value="ECO:0007669"/>
    <property type="project" value="UniProtKB-UniRule"/>
</dbReference>
<organism evidence="18 19">
    <name type="scientific">Pannus brasiliensis CCIBt3594</name>
    <dbReference type="NCBI Taxonomy" id="1427578"/>
    <lineage>
        <taxon>Bacteria</taxon>
        <taxon>Bacillati</taxon>
        <taxon>Cyanobacteriota</taxon>
        <taxon>Cyanophyceae</taxon>
        <taxon>Oscillatoriophycideae</taxon>
        <taxon>Chroococcales</taxon>
        <taxon>Microcystaceae</taxon>
        <taxon>Pannus</taxon>
    </lineage>
</organism>
<keyword evidence="11 14" id="KW-0255">Endonuclease</keyword>
<dbReference type="InterPro" id="IPR012337">
    <property type="entry name" value="RNaseH-like_sf"/>
</dbReference>
<evidence type="ECO:0000256" key="12">
    <source>
        <dbReference type="ARBA" id="ARBA00022801"/>
    </source>
</evidence>
<keyword evidence="9 14" id="KW-0540">Nuclease</keyword>
<comment type="caution">
    <text evidence="18">The sequence shown here is derived from an EMBL/GenBank/DDBJ whole genome shotgun (WGS) entry which is preliminary data.</text>
</comment>
<keyword evidence="10 14" id="KW-0479">Metal-binding</keyword>
<keyword evidence="8 14" id="KW-0963">Cytoplasm</keyword>
<evidence type="ECO:0000256" key="11">
    <source>
        <dbReference type="ARBA" id="ARBA00022759"/>
    </source>
</evidence>
<evidence type="ECO:0000256" key="7">
    <source>
        <dbReference type="ARBA" id="ARBA00019179"/>
    </source>
</evidence>
<dbReference type="GO" id="GO:0043137">
    <property type="term" value="P:DNA replication, removal of RNA primer"/>
    <property type="evidence" value="ECO:0007669"/>
    <property type="project" value="TreeGrafter"/>
</dbReference>
<dbReference type="InterPro" id="IPR036397">
    <property type="entry name" value="RNaseH_sf"/>
</dbReference>
<evidence type="ECO:0000259" key="17">
    <source>
        <dbReference type="PROSITE" id="PS51975"/>
    </source>
</evidence>
<dbReference type="NCBIfam" id="NF000595">
    <property type="entry name" value="PRK00015.1-3"/>
    <property type="match status" value="1"/>
</dbReference>
<evidence type="ECO:0000256" key="6">
    <source>
        <dbReference type="ARBA" id="ARBA00012180"/>
    </source>
</evidence>
<dbReference type="PANTHER" id="PTHR10954:SF18">
    <property type="entry name" value="RIBONUCLEASE HII"/>
    <property type="match status" value="1"/>
</dbReference>
<comment type="function">
    <text evidence="3 14 16">Endonuclease that specifically degrades the RNA of RNA-DNA hybrids.</text>
</comment>
<keyword evidence="13 14" id="KW-0464">Manganese</keyword>
<dbReference type="InterPro" id="IPR022898">
    <property type="entry name" value="RNase_HII"/>
</dbReference>
<dbReference type="PANTHER" id="PTHR10954">
    <property type="entry name" value="RIBONUCLEASE H2 SUBUNIT A"/>
    <property type="match status" value="1"/>
</dbReference>
<dbReference type="InterPro" id="IPR024567">
    <property type="entry name" value="RNase_HII/HIII_dom"/>
</dbReference>
<evidence type="ECO:0000256" key="14">
    <source>
        <dbReference type="HAMAP-Rule" id="MF_00052"/>
    </source>
</evidence>
<sequence>MAGVDEVGRGALFGPVVAAVVVVRRSDFPRLIELGVRDSKRLTPRRREKLSDRIREIAVEVRVGYATVAEIDRLNIFHASLLAMRRAVTKLSCTPSLCLIDGMHTLVDLSIVQEAMVKGDERSPAIAAASIVAKVWRDDLITRWAKRYPDHALDLHKGYGTARHLQAIREFGITSQHRRSFSPCRVIDGDVR</sequence>
<comment type="subcellular location">
    <subcellularLocation>
        <location evidence="4 14">Cytoplasm</location>
    </subcellularLocation>
</comment>
<name>A0AAW9QGZ8_9CHRO</name>
<keyword evidence="19" id="KW-1185">Reference proteome</keyword>
<comment type="cofactor">
    <cofactor evidence="2">
        <name>Mg(2+)</name>
        <dbReference type="ChEBI" id="CHEBI:18420"/>
    </cofactor>
</comment>
<accession>A0AAW9QGZ8</accession>
<dbReference type="EMBL" id="JBAFSM010000012">
    <property type="protein sequence ID" value="MEG3437072.1"/>
    <property type="molecule type" value="Genomic_DNA"/>
</dbReference>
<dbReference type="Proteomes" id="UP001328733">
    <property type="component" value="Unassembled WGS sequence"/>
</dbReference>
<dbReference type="GO" id="GO:0005737">
    <property type="term" value="C:cytoplasm"/>
    <property type="evidence" value="ECO:0007669"/>
    <property type="project" value="UniProtKB-SubCell"/>
</dbReference>
<comment type="cofactor">
    <cofactor evidence="14 15">
        <name>Mn(2+)</name>
        <dbReference type="ChEBI" id="CHEBI:29035"/>
    </cofactor>
    <cofactor evidence="14 15">
        <name>Mg(2+)</name>
        <dbReference type="ChEBI" id="CHEBI:18420"/>
    </cofactor>
    <text evidence="14 15">Manganese or magnesium. Binds 1 divalent metal ion per monomer in the absence of substrate. May bind a second metal ion after substrate binding.</text>
</comment>
<dbReference type="GO" id="GO:0003723">
    <property type="term" value="F:RNA binding"/>
    <property type="evidence" value="ECO:0007669"/>
    <property type="project" value="UniProtKB-UniRule"/>
</dbReference>
<gene>
    <name evidence="14" type="primary">rnhB</name>
    <name evidence="18" type="ORF">V0288_08070</name>
</gene>
<proteinExistence type="inferred from homology"/>
<dbReference type="PROSITE" id="PS51975">
    <property type="entry name" value="RNASE_H_2"/>
    <property type="match status" value="1"/>
</dbReference>
<dbReference type="CDD" id="cd07182">
    <property type="entry name" value="RNase_HII_bacteria_HII_like"/>
    <property type="match status" value="1"/>
</dbReference>
<evidence type="ECO:0000256" key="10">
    <source>
        <dbReference type="ARBA" id="ARBA00022723"/>
    </source>
</evidence>
<evidence type="ECO:0000256" key="1">
    <source>
        <dbReference type="ARBA" id="ARBA00000077"/>
    </source>
</evidence>
<keyword evidence="12 14" id="KW-0378">Hydrolase</keyword>
<feature type="binding site" evidence="14 15">
    <location>
        <position position="5"/>
    </location>
    <ligand>
        <name>a divalent metal cation</name>
        <dbReference type="ChEBI" id="CHEBI:60240"/>
    </ligand>
</feature>
<evidence type="ECO:0000313" key="18">
    <source>
        <dbReference type="EMBL" id="MEG3437072.1"/>
    </source>
</evidence>
<protein>
    <recommendedName>
        <fullName evidence="7 14">Ribonuclease HII</fullName>
        <shortName evidence="14">RNase HII</shortName>
        <ecNumber evidence="6 14">3.1.26.4</ecNumber>
    </recommendedName>
</protein>
<evidence type="ECO:0000256" key="9">
    <source>
        <dbReference type="ARBA" id="ARBA00022722"/>
    </source>
</evidence>
<dbReference type="NCBIfam" id="NF010537">
    <property type="entry name" value="PRK13925.1"/>
    <property type="match status" value="1"/>
</dbReference>
<reference evidence="18 19" key="1">
    <citation type="submission" date="2024-01" db="EMBL/GenBank/DDBJ databases">
        <title>Genomic insights into the taxonomy and metabolism of the cyanobacterium Pannus brasiliensis CCIBt3594.</title>
        <authorList>
            <person name="Machado M."/>
            <person name="Botero N.B."/>
            <person name="Andreote A.P.D."/>
            <person name="Feitosa A.M.T."/>
            <person name="Popin R."/>
            <person name="Sivonen K."/>
            <person name="Fiore M.F."/>
        </authorList>
    </citation>
    <scope>NUCLEOTIDE SEQUENCE [LARGE SCALE GENOMIC DNA]</scope>
    <source>
        <strain evidence="18 19">CCIBt3594</strain>
    </source>
</reference>
<evidence type="ECO:0000256" key="3">
    <source>
        <dbReference type="ARBA" id="ARBA00004065"/>
    </source>
</evidence>
<dbReference type="Gene3D" id="3.30.420.10">
    <property type="entry name" value="Ribonuclease H-like superfamily/Ribonuclease H"/>
    <property type="match status" value="1"/>
</dbReference>
<dbReference type="SUPFAM" id="SSF53098">
    <property type="entry name" value="Ribonuclease H-like"/>
    <property type="match status" value="1"/>
</dbReference>
<comment type="similarity">
    <text evidence="5 14 16">Belongs to the RNase HII family.</text>
</comment>
<dbReference type="AlphaFoldDB" id="A0AAW9QGZ8"/>
<dbReference type="EC" id="3.1.26.4" evidence="6 14"/>
<comment type="catalytic activity">
    <reaction evidence="1 14 15 16">
        <text>Endonucleolytic cleavage to 5'-phosphomonoester.</text>
        <dbReference type="EC" id="3.1.26.4"/>
    </reaction>
</comment>
<evidence type="ECO:0000313" key="19">
    <source>
        <dbReference type="Proteomes" id="UP001328733"/>
    </source>
</evidence>
<evidence type="ECO:0000256" key="8">
    <source>
        <dbReference type="ARBA" id="ARBA00022490"/>
    </source>
</evidence>
<dbReference type="GO" id="GO:0030145">
    <property type="term" value="F:manganese ion binding"/>
    <property type="evidence" value="ECO:0007669"/>
    <property type="project" value="UniProtKB-UniRule"/>
</dbReference>
<evidence type="ECO:0000256" key="5">
    <source>
        <dbReference type="ARBA" id="ARBA00007383"/>
    </source>
</evidence>
<dbReference type="GO" id="GO:0032299">
    <property type="term" value="C:ribonuclease H2 complex"/>
    <property type="evidence" value="ECO:0007669"/>
    <property type="project" value="TreeGrafter"/>
</dbReference>
<evidence type="ECO:0000256" key="13">
    <source>
        <dbReference type="ARBA" id="ARBA00023211"/>
    </source>
</evidence>
<dbReference type="HAMAP" id="MF_00052_B">
    <property type="entry name" value="RNase_HII_B"/>
    <property type="match status" value="1"/>
</dbReference>
<evidence type="ECO:0000256" key="2">
    <source>
        <dbReference type="ARBA" id="ARBA00001946"/>
    </source>
</evidence>
<evidence type="ECO:0000256" key="16">
    <source>
        <dbReference type="RuleBase" id="RU003515"/>
    </source>
</evidence>
<dbReference type="InterPro" id="IPR001352">
    <property type="entry name" value="RNase_HII/HIII"/>
</dbReference>
<evidence type="ECO:0000256" key="4">
    <source>
        <dbReference type="ARBA" id="ARBA00004496"/>
    </source>
</evidence>
<feature type="binding site" evidence="14 15">
    <location>
        <position position="101"/>
    </location>
    <ligand>
        <name>a divalent metal cation</name>
        <dbReference type="ChEBI" id="CHEBI:60240"/>
    </ligand>
</feature>
<evidence type="ECO:0000256" key="15">
    <source>
        <dbReference type="PROSITE-ProRule" id="PRU01319"/>
    </source>
</evidence>
<feature type="domain" description="RNase H type-2" evidence="17">
    <location>
        <begin position="1"/>
        <end position="192"/>
    </location>
</feature>
<dbReference type="Pfam" id="PF01351">
    <property type="entry name" value="RNase_HII"/>
    <property type="match status" value="1"/>
</dbReference>
<dbReference type="GO" id="GO:0006298">
    <property type="term" value="P:mismatch repair"/>
    <property type="evidence" value="ECO:0007669"/>
    <property type="project" value="TreeGrafter"/>
</dbReference>
<feature type="binding site" evidence="14 15">
    <location>
        <position position="6"/>
    </location>
    <ligand>
        <name>a divalent metal cation</name>
        <dbReference type="ChEBI" id="CHEBI:60240"/>
    </ligand>
</feature>